<dbReference type="KEGG" id="hoh:Hoch_5433"/>
<dbReference type="RefSeq" id="WP_012830508.1">
    <property type="nucleotide sequence ID" value="NC_013440.1"/>
</dbReference>
<keyword evidence="1" id="KW-0812">Transmembrane</keyword>
<protein>
    <recommendedName>
        <fullName evidence="2">DUF7577 domain-containing protein</fullName>
    </recommendedName>
</protein>
<dbReference type="Proteomes" id="UP000001880">
    <property type="component" value="Chromosome"/>
</dbReference>
<keyword evidence="1" id="KW-1133">Transmembrane helix</keyword>
<evidence type="ECO:0000313" key="3">
    <source>
        <dbReference type="EMBL" id="ACY17916.1"/>
    </source>
</evidence>
<reference evidence="3 4" key="1">
    <citation type="journal article" date="2010" name="Stand. Genomic Sci.">
        <title>Complete genome sequence of Haliangium ochraceum type strain (SMP-2).</title>
        <authorList>
            <consortium name="US DOE Joint Genome Institute (JGI-PGF)"/>
            <person name="Ivanova N."/>
            <person name="Daum C."/>
            <person name="Lang E."/>
            <person name="Abt B."/>
            <person name="Kopitz M."/>
            <person name="Saunders E."/>
            <person name="Lapidus A."/>
            <person name="Lucas S."/>
            <person name="Glavina Del Rio T."/>
            <person name="Nolan M."/>
            <person name="Tice H."/>
            <person name="Copeland A."/>
            <person name="Cheng J.F."/>
            <person name="Chen F."/>
            <person name="Bruce D."/>
            <person name="Goodwin L."/>
            <person name="Pitluck S."/>
            <person name="Mavromatis K."/>
            <person name="Pati A."/>
            <person name="Mikhailova N."/>
            <person name="Chen A."/>
            <person name="Palaniappan K."/>
            <person name="Land M."/>
            <person name="Hauser L."/>
            <person name="Chang Y.J."/>
            <person name="Jeffries C.D."/>
            <person name="Detter J.C."/>
            <person name="Brettin T."/>
            <person name="Rohde M."/>
            <person name="Goker M."/>
            <person name="Bristow J."/>
            <person name="Markowitz V."/>
            <person name="Eisen J.A."/>
            <person name="Hugenholtz P."/>
            <person name="Kyrpides N.C."/>
            <person name="Klenk H.P."/>
        </authorList>
    </citation>
    <scope>NUCLEOTIDE SEQUENCE [LARGE SCALE GENOMIC DNA]</scope>
    <source>
        <strain evidence="4">DSM 14365 / CIP 107738 / JCM 11303 / AJ 13395 / SMP-2</strain>
    </source>
</reference>
<keyword evidence="4" id="KW-1185">Reference proteome</keyword>
<dbReference type="STRING" id="502025.Hoch_5433"/>
<name>D0LYQ0_HALO1</name>
<proteinExistence type="predicted"/>
<sequence length="181" mass="19381">MSDTLACPQCGAANPHDARFCESCGHALAGSEAAAIAPGAASEDMPDAQMMLEKLHKAKQYASRPLLLVAALHTISTALILFRSRYLLESLGAEATSIYLTMGGVAAAFWILYLWSRHSPFPAAIVGTVLYLAVHLPQLLADPSSVSKGILFKVLILFYLARAIVAALKYRDLRATLAADH</sequence>
<evidence type="ECO:0000259" key="2">
    <source>
        <dbReference type="Pfam" id="PF24463"/>
    </source>
</evidence>
<feature type="transmembrane region" description="Helical" evidence="1">
    <location>
        <begin position="96"/>
        <end position="114"/>
    </location>
</feature>
<feature type="transmembrane region" description="Helical" evidence="1">
    <location>
        <begin position="121"/>
        <end position="138"/>
    </location>
</feature>
<dbReference type="Pfam" id="PF24463">
    <property type="entry name" value="DUF7577"/>
    <property type="match status" value="1"/>
</dbReference>
<evidence type="ECO:0000256" key="1">
    <source>
        <dbReference type="SAM" id="Phobius"/>
    </source>
</evidence>
<feature type="domain" description="DUF7577" evidence="2">
    <location>
        <begin position="3"/>
        <end position="28"/>
    </location>
</feature>
<organism evidence="3 4">
    <name type="scientific">Haliangium ochraceum (strain DSM 14365 / JCM 11303 / SMP-2)</name>
    <dbReference type="NCBI Taxonomy" id="502025"/>
    <lineage>
        <taxon>Bacteria</taxon>
        <taxon>Pseudomonadati</taxon>
        <taxon>Myxococcota</taxon>
        <taxon>Polyangia</taxon>
        <taxon>Haliangiales</taxon>
        <taxon>Kofleriaceae</taxon>
        <taxon>Haliangium</taxon>
    </lineage>
</organism>
<accession>D0LYQ0</accession>
<dbReference type="HOGENOM" id="CLU_1487099_0_0_7"/>
<dbReference type="eggNOG" id="ENOG5032YUW">
    <property type="taxonomic scope" value="Bacteria"/>
</dbReference>
<feature type="transmembrane region" description="Helical" evidence="1">
    <location>
        <begin position="66"/>
        <end position="84"/>
    </location>
</feature>
<feature type="transmembrane region" description="Helical" evidence="1">
    <location>
        <begin position="150"/>
        <end position="168"/>
    </location>
</feature>
<dbReference type="AlphaFoldDB" id="D0LYQ0"/>
<evidence type="ECO:0000313" key="4">
    <source>
        <dbReference type="Proteomes" id="UP000001880"/>
    </source>
</evidence>
<keyword evidence="1" id="KW-0472">Membrane</keyword>
<gene>
    <name evidence="3" type="ordered locus">Hoch_5433</name>
</gene>
<dbReference type="EMBL" id="CP001804">
    <property type="protein sequence ID" value="ACY17916.1"/>
    <property type="molecule type" value="Genomic_DNA"/>
</dbReference>
<dbReference type="InterPro" id="IPR055999">
    <property type="entry name" value="DUF7577"/>
</dbReference>